<feature type="region of interest" description="Disordered" evidence="3">
    <location>
        <begin position="762"/>
        <end position="781"/>
    </location>
</feature>
<feature type="compositionally biased region" description="Basic and acidic residues" evidence="3">
    <location>
        <begin position="850"/>
        <end position="863"/>
    </location>
</feature>
<dbReference type="EMBL" id="GEDC01006711">
    <property type="protein sequence ID" value="JAS30587.1"/>
    <property type="molecule type" value="Transcribed_RNA"/>
</dbReference>
<reference evidence="5" key="1">
    <citation type="submission" date="2015-12" db="EMBL/GenBank/DDBJ databases">
        <title>De novo transcriptome assembly of four potential Pierce s Disease insect vectors from Arizona vineyards.</title>
        <authorList>
            <person name="Tassone E.E."/>
        </authorList>
    </citation>
    <scope>NUCLEOTIDE SEQUENCE</scope>
</reference>
<proteinExistence type="predicted"/>
<feature type="compositionally biased region" description="Polar residues" evidence="3">
    <location>
        <begin position="1496"/>
        <end position="1505"/>
    </location>
</feature>
<dbReference type="SMART" id="SM00297">
    <property type="entry name" value="BROMO"/>
    <property type="match status" value="1"/>
</dbReference>
<feature type="compositionally biased region" description="Basic and acidic residues" evidence="3">
    <location>
        <begin position="265"/>
        <end position="316"/>
    </location>
</feature>
<dbReference type="Pfam" id="PF00439">
    <property type="entry name" value="Bromodomain"/>
    <property type="match status" value="1"/>
</dbReference>
<feature type="region of interest" description="Disordered" evidence="3">
    <location>
        <begin position="1308"/>
        <end position="1329"/>
    </location>
</feature>
<feature type="domain" description="Bromo" evidence="4">
    <location>
        <begin position="397"/>
        <end position="467"/>
    </location>
</feature>
<dbReference type="GO" id="GO:0090537">
    <property type="term" value="C:CERF complex"/>
    <property type="evidence" value="ECO:0007669"/>
    <property type="project" value="InterPro"/>
</dbReference>
<feature type="compositionally biased region" description="Polar residues" evidence="3">
    <location>
        <begin position="323"/>
        <end position="337"/>
    </location>
</feature>
<evidence type="ECO:0000256" key="2">
    <source>
        <dbReference type="PROSITE-ProRule" id="PRU00035"/>
    </source>
</evidence>
<dbReference type="InterPro" id="IPR001487">
    <property type="entry name" value="Bromodomain"/>
</dbReference>
<evidence type="ECO:0000256" key="3">
    <source>
        <dbReference type="SAM" id="MobiDB-lite"/>
    </source>
</evidence>
<feature type="compositionally biased region" description="Polar residues" evidence="3">
    <location>
        <begin position="879"/>
        <end position="896"/>
    </location>
</feature>
<evidence type="ECO:0000259" key="4">
    <source>
        <dbReference type="PROSITE" id="PS50014"/>
    </source>
</evidence>
<dbReference type="PROSITE" id="PS50014">
    <property type="entry name" value="BROMODOMAIN_2"/>
    <property type="match status" value="1"/>
</dbReference>
<feature type="region of interest" description="Disordered" evidence="3">
    <location>
        <begin position="945"/>
        <end position="1016"/>
    </location>
</feature>
<dbReference type="Gene3D" id="1.20.920.10">
    <property type="entry name" value="Bromodomain-like"/>
    <property type="match status" value="1"/>
</dbReference>
<dbReference type="InterPro" id="IPR029614">
    <property type="entry name" value="CECR2"/>
</dbReference>
<name>A0A1B6DY52_9HEMI</name>
<dbReference type="PRINTS" id="PR00503">
    <property type="entry name" value="BROMODOMAIN"/>
</dbReference>
<evidence type="ECO:0000256" key="1">
    <source>
        <dbReference type="ARBA" id="ARBA00023117"/>
    </source>
</evidence>
<feature type="region of interest" description="Disordered" evidence="3">
    <location>
        <begin position="849"/>
        <end position="912"/>
    </location>
</feature>
<organism evidence="5">
    <name type="scientific">Clastoptera arizonana</name>
    <name type="common">Arizona spittle bug</name>
    <dbReference type="NCBI Taxonomy" id="38151"/>
    <lineage>
        <taxon>Eukaryota</taxon>
        <taxon>Metazoa</taxon>
        <taxon>Ecdysozoa</taxon>
        <taxon>Arthropoda</taxon>
        <taxon>Hexapoda</taxon>
        <taxon>Insecta</taxon>
        <taxon>Pterygota</taxon>
        <taxon>Neoptera</taxon>
        <taxon>Paraneoptera</taxon>
        <taxon>Hemiptera</taxon>
        <taxon>Auchenorrhyncha</taxon>
        <taxon>Cercopoidea</taxon>
        <taxon>Clastopteridae</taxon>
        <taxon>Clastoptera</taxon>
    </lineage>
</organism>
<protein>
    <recommendedName>
        <fullName evidence="4">Bromo domain-containing protein</fullName>
    </recommendedName>
</protein>
<dbReference type="InterPro" id="IPR036427">
    <property type="entry name" value="Bromodomain-like_sf"/>
</dbReference>
<gene>
    <name evidence="5" type="ORF">g.7979</name>
</gene>
<accession>A0A1B6DY52</accession>
<sequence>MDDIQSWWEVPSIAHFCSLFRVAFNLLDFDIEELEEALLTDGTEDSGSSLLQELIVRLLCGCLGNNGISTFNYQMFLRRLFRQKCREYGRNNPFNTDIDFQFLPLRTKVEILHALCDFRLDAEDVIDVLKNLDSDSLRVHPLGYDENHSAYWYFYGTRLYREDYPKSKKKKTLQEREKKPIRNILKDSSGESESEMGCGEWQVVCYTESDWERLSIKMEDSSCKVERALHTVLAEDFLPEIPRLFEEKEKLQRKRFLELQPRRQSSRLEKLKHQKENEKQVQEEKNSICKEKNKLSKVKEERDPRERQIQEREHRALQRFRSRSNSTCDSSVGGSSTVIETTENTQPKGRQTNNSLSSATGQIIIQPSRQKLRTSQVFRQSEEDLQTGLYKILDRLKNHDDAWPFISPVEEEYAPRYYSVIAKPMDLHRMEEKLDSGEYLTFHEFKTDFKLIIDNCKQYNGSDNEYTEMACKLLEVFDSAVDRYLEAEISTDEEVAVEFPGEQKACRQHLSRVAKEIVSESSNRKIGNGVEEGSDESCSQKGESQNSDIHESKEIRKKSIQQRKKTSTIKNVADIEALELATEQTLKDINKWLDDTPRFSEFSSASNSPCHIPLAEEVVGIGTKMENDYHARLKLEKPLRPKDKMDLTRRRFPKDHSLTKRRKEIQRTIDRLQPGKSKGNLILNIGVGKSNDETLPTGHAVSVKTKDPRTHVDKAEATLKLSLGTVLTNDVLGLGEHSFNKYTEKKDIPDYSSKEQILIYANSDKNKSSNVDNQSKEDIDNPPIKKVKVEKPVVSDKLDNELKLEKSTPNLSAWFKAFGAPKSQPSLKRKIEIDDVKISPKTIDVSLKPNSKEDEIADEEKKTNAVPLIQSPARRQRKASTGSSVSERSSFSQDPTDTLADGSSPRPSLEELYLSPQPDLSKTSYHHSPINGTIRVGFYQDTSFARGSSDKSSSPRELPNCSPKDHLSCSPKEPSRSPRELPNCSPSDPISSPKTDYPIYTSSTKPRYQSSSPIFESPLSPYPALTSCYEAGKALTDQYRPTTTNIEKPLQSVFPVKKRIYSEVDSSNTVNNNSENFRGIGSFTPTRGVIEIDRGFTSTQPVHRVSDTDHHPYSQDTALAIGLAHHTIPHHLVDPFSEERLLSTSYFGAENIYNKNTTNATSISHPIFVQSNSPITPCYKRDDTEAVGNFSSRTDRNDSICYTHTPSSSTYSDSRTKVSDNPISGYVNPGITQGVKSKLSTPNINYSNKNSDLLPICNTRSSVSPINFSSNDINTGKVTSSPIGYLSQQDIITNKANVSPLGYSKMPSSDLLSNKARPSSPISYPTSRTMDVLPPKISSPFRQLSDIQSINYNHNASDLTNKINISPSLNYSQNDILSGKVNFNHPHPMADLIQNPARYTYPISELIPGKAPVAYNHPMADLMQNKGNSDYTNRSVDLLSTNVCLGGYNQQITDLMPSRDLGYTSLARPMSGNNTSDPVSSKSTRKSTKKKKSNEIHPTSSSFQQYLGQSSTDAIALKSSSVVPGSAFNFGPPTLKDSYTSYLDGYYVPHPESSGNSKSSSAGPHQTTSFPFIGHSSPRAPTYPHPFINSYQQYLQRHNEELLRPMVLHQNLLPTTGYPPGYLGMHDAINRSSWL</sequence>
<dbReference type="GO" id="GO:0006338">
    <property type="term" value="P:chromatin remodeling"/>
    <property type="evidence" value="ECO:0007669"/>
    <property type="project" value="InterPro"/>
</dbReference>
<dbReference type="PANTHER" id="PTHR47092:SF1">
    <property type="entry name" value="CHROMATIN REMODELING REGULATOR CECR2"/>
    <property type="match status" value="1"/>
</dbReference>
<feature type="compositionally biased region" description="Polar residues" evidence="3">
    <location>
        <begin position="984"/>
        <end position="1014"/>
    </location>
</feature>
<feature type="region of interest" description="Disordered" evidence="3">
    <location>
        <begin position="521"/>
        <end position="563"/>
    </location>
</feature>
<keyword evidence="1 2" id="KW-0103">Bromodomain</keyword>
<dbReference type="CDD" id="cd05509">
    <property type="entry name" value="Bromo_gcn5_like"/>
    <property type="match status" value="1"/>
</dbReference>
<dbReference type="PANTHER" id="PTHR47092">
    <property type="entry name" value="CAT EYE SYNDROME CRITICAL REGION PROTEIN 2"/>
    <property type="match status" value="1"/>
</dbReference>
<feature type="region of interest" description="Disordered" evidence="3">
    <location>
        <begin position="265"/>
        <end position="337"/>
    </location>
</feature>
<feature type="region of interest" description="Disordered" evidence="3">
    <location>
        <begin position="1463"/>
        <end position="1505"/>
    </location>
</feature>
<feature type="compositionally biased region" description="Polar residues" evidence="3">
    <location>
        <begin position="536"/>
        <end position="547"/>
    </location>
</feature>
<feature type="compositionally biased region" description="Basic and acidic residues" evidence="3">
    <location>
        <begin position="963"/>
        <end position="979"/>
    </location>
</feature>
<dbReference type="SUPFAM" id="SSF47370">
    <property type="entry name" value="Bromodomain"/>
    <property type="match status" value="1"/>
</dbReference>
<evidence type="ECO:0000313" key="5">
    <source>
        <dbReference type="EMBL" id="JAS30587.1"/>
    </source>
</evidence>
<feature type="compositionally biased region" description="Basic residues" evidence="3">
    <location>
        <begin position="1483"/>
        <end position="1492"/>
    </location>
</feature>